<dbReference type="Gene3D" id="3.40.50.2300">
    <property type="match status" value="1"/>
</dbReference>
<dbReference type="CDD" id="cd00082">
    <property type="entry name" value="HisKA"/>
    <property type="match status" value="1"/>
</dbReference>
<dbReference type="PROSITE" id="PS50109">
    <property type="entry name" value="HIS_KIN"/>
    <property type="match status" value="1"/>
</dbReference>
<dbReference type="Pfam" id="PF02518">
    <property type="entry name" value="HATPase_c"/>
    <property type="match status" value="1"/>
</dbReference>
<keyword evidence="3 9" id="KW-0597">Phosphoprotein</keyword>
<dbReference type="InterPro" id="IPR011006">
    <property type="entry name" value="CheY-like_superfamily"/>
</dbReference>
<evidence type="ECO:0000256" key="2">
    <source>
        <dbReference type="ARBA" id="ARBA00012438"/>
    </source>
</evidence>
<feature type="domain" description="Histidine kinase" evidence="10">
    <location>
        <begin position="163"/>
        <end position="387"/>
    </location>
</feature>
<dbReference type="SMART" id="SM00387">
    <property type="entry name" value="HATPase_c"/>
    <property type="match status" value="1"/>
</dbReference>
<keyword evidence="4" id="KW-0808">Transferase</keyword>
<dbReference type="RefSeq" id="WP_185244134.1">
    <property type="nucleotide sequence ID" value="NZ_AP023213.1"/>
</dbReference>
<dbReference type="Proteomes" id="UP000515472">
    <property type="component" value="Chromosome"/>
</dbReference>
<dbReference type="SMART" id="SM00448">
    <property type="entry name" value="REC"/>
    <property type="match status" value="1"/>
</dbReference>
<dbReference type="EC" id="2.7.13.3" evidence="2"/>
<keyword evidence="8" id="KW-0902">Two-component regulatory system</keyword>
<dbReference type="Gene3D" id="3.30.450.20">
    <property type="entry name" value="PAS domain"/>
    <property type="match status" value="1"/>
</dbReference>
<keyword evidence="7" id="KW-0067">ATP-binding</keyword>
<sequence>MVSDENTIAIPQLLYEAVSRGKREWEQTFDSIPDLIFITDTNHTISRANRAMAKYCGIRPEELPGRKCYEVFHNLSSPPPYCPLQSLKEGRAPRAEEVEVGNLGGFFDISLSPLYNEEGTLVACVHVARDVTERKKAQEYRLELEQQLRQAQKLESLGVLTGGIAHDFNNILMIILGHCTLAKDNESSAQIINHLDQIESAGSRAADLCRQMLTYAGKAPLVQTQIHLPALVRDMVQMLQPAFNKKVTVECDFVTGLPKLTCDEAKIQQIVMNLVVNAAESLGEQGGEVKVAVLQKTLLKAEPKVDCFGNQIPPGAYLCLEVADTGCGMDPETQKRIFEPFFSTKFTGRGLGLSALSGIIKSHNGALQLRSTPGAGTTFSVYFPLPPDTHPESNGIAPPSSPPEAAMLQGTILLVDDEEELRAVGAELLASMGFSVIAAKNGSEVLRIWQERKREIDLVLMDLTMPELDGIETYRALRKDTPSLPVLFCSGYGDQDIRPCIGEDAHAGFISKPYRLDLLQTVLATLWRKG</sequence>
<evidence type="ECO:0000256" key="6">
    <source>
        <dbReference type="ARBA" id="ARBA00022777"/>
    </source>
</evidence>
<dbReference type="KEGG" id="gbn:GEOBRER4_05410"/>
<gene>
    <name evidence="14" type="ORF">GEOBRER4_n0562</name>
</gene>
<evidence type="ECO:0000256" key="4">
    <source>
        <dbReference type="ARBA" id="ARBA00022679"/>
    </source>
</evidence>
<comment type="catalytic activity">
    <reaction evidence="1">
        <text>ATP + protein L-histidine = ADP + protein N-phospho-L-histidine.</text>
        <dbReference type="EC" id="2.7.13.3"/>
    </reaction>
</comment>
<dbReference type="InterPro" id="IPR003661">
    <property type="entry name" value="HisK_dim/P_dom"/>
</dbReference>
<dbReference type="PROSITE" id="PS50110">
    <property type="entry name" value="RESPONSE_REGULATORY"/>
    <property type="match status" value="1"/>
</dbReference>
<keyword evidence="5" id="KW-0547">Nucleotide-binding</keyword>
<reference evidence="14 15" key="1">
    <citation type="submission" date="2020-06" db="EMBL/GenBank/DDBJ databases">
        <title>Interaction of electrochemicaly active bacteria, Geobacter bremensis R4 on different carbon anode.</title>
        <authorList>
            <person name="Meng L."/>
            <person name="Yoshida N."/>
        </authorList>
    </citation>
    <scope>NUCLEOTIDE SEQUENCE [LARGE SCALE GENOMIC DNA]</scope>
    <source>
        <strain evidence="14 15">R4</strain>
    </source>
</reference>
<dbReference type="InterPro" id="IPR000700">
    <property type="entry name" value="PAS-assoc_C"/>
</dbReference>
<dbReference type="InterPro" id="IPR036890">
    <property type="entry name" value="HATPase_C_sf"/>
</dbReference>
<evidence type="ECO:0000256" key="1">
    <source>
        <dbReference type="ARBA" id="ARBA00000085"/>
    </source>
</evidence>
<dbReference type="GO" id="GO:0005524">
    <property type="term" value="F:ATP binding"/>
    <property type="evidence" value="ECO:0007669"/>
    <property type="project" value="UniProtKB-KW"/>
</dbReference>
<dbReference type="InterPro" id="IPR035965">
    <property type="entry name" value="PAS-like_dom_sf"/>
</dbReference>
<evidence type="ECO:0000259" key="13">
    <source>
        <dbReference type="PROSITE" id="PS50113"/>
    </source>
</evidence>
<feature type="modified residue" description="4-aspartylphosphate" evidence="9">
    <location>
        <position position="462"/>
    </location>
</feature>
<name>A0A6S6M283_9BACT</name>
<dbReference type="InterPro" id="IPR005467">
    <property type="entry name" value="His_kinase_dom"/>
</dbReference>
<dbReference type="SUPFAM" id="SSF55785">
    <property type="entry name" value="PYP-like sensor domain (PAS domain)"/>
    <property type="match status" value="1"/>
</dbReference>
<evidence type="ECO:0000259" key="10">
    <source>
        <dbReference type="PROSITE" id="PS50109"/>
    </source>
</evidence>
<dbReference type="PROSITE" id="PS50112">
    <property type="entry name" value="PAS"/>
    <property type="match status" value="1"/>
</dbReference>
<dbReference type="SUPFAM" id="SSF55874">
    <property type="entry name" value="ATPase domain of HSP90 chaperone/DNA topoisomerase II/histidine kinase"/>
    <property type="match status" value="1"/>
</dbReference>
<evidence type="ECO:0000256" key="3">
    <source>
        <dbReference type="ARBA" id="ARBA00022553"/>
    </source>
</evidence>
<proteinExistence type="predicted"/>
<dbReference type="InterPro" id="IPR036097">
    <property type="entry name" value="HisK_dim/P_sf"/>
</dbReference>
<dbReference type="AlphaFoldDB" id="A0A6S6M283"/>
<dbReference type="SUPFAM" id="SSF52172">
    <property type="entry name" value="CheY-like"/>
    <property type="match status" value="1"/>
</dbReference>
<dbReference type="PANTHER" id="PTHR43065">
    <property type="entry name" value="SENSOR HISTIDINE KINASE"/>
    <property type="match status" value="1"/>
</dbReference>
<dbReference type="GO" id="GO:0000155">
    <property type="term" value="F:phosphorelay sensor kinase activity"/>
    <property type="evidence" value="ECO:0007669"/>
    <property type="project" value="InterPro"/>
</dbReference>
<feature type="domain" description="Response regulatory" evidence="11">
    <location>
        <begin position="411"/>
        <end position="527"/>
    </location>
</feature>
<dbReference type="PROSITE" id="PS50113">
    <property type="entry name" value="PAC"/>
    <property type="match status" value="1"/>
</dbReference>
<feature type="domain" description="PAC" evidence="13">
    <location>
        <begin position="93"/>
        <end position="143"/>
    </location>
</feature>
<accession>A0A6S6M283</accession>
<evidence type="ECO:0000256" key="5">
    <source>
        <dbReference type="ARBA" id="ARBA00022741"/>
    </source>
</evidence>
<dbReference type="PANTHER" id="PTHR43065:SF46">
    <property type="entry name" value="C4-DICARBOXYLATE TRANSPORT SENSOR PROTEIN DCTB"/>
    <property type="match status" value="1"/>
</dbReference>
<dbReference type="Gene3D" id="3.30.565.10">
    <property type="entry name" value="Histidine kinase-like ATPase, C-terminal domain"/>
    <property type="match status" value="1"/>
</dbReference>
<evidence type="ECO:0000256" key="8">
    <source>
        <dbReference type="ARBA" id="ARBA00023012"/>
    </source>
</evidence>
<dbReference type="InterPro" id="IPR013656">
    <property type="entry name" value="PAS_4"/>
</dbReference>
<feature type="domain" description="PAS" evidence="12">
    <location>
        <begin position="21"/>
        <end position="73"/>
    </location>
</feature>
<organism evidence="14 15">
    <name type="scientific">Citrifermentans bremense</name>
    <dbReference type="NCBI Taxonomy" id="60035"/>
    <lineage>
        <taxon>Bacteria</taxon>
        <taxon>Pseudomonadati</taxon>
        <taxon>Thermodesulfobacteriota</taxon>
        <taxon>Desulfuromonadia</taxon>
        <taxon>Geobacterales</taxon>
        <taxon>Geobacteraceae</taxon>
        <taxon>Citrifermentans</taxon>
    </lineage>
</organism>
<evidence type="ECO:0000313" key="14">
    <source>
        <dbReference type="EMBL" id="BCG45791.1"/>
    </source>
</evidence>
<evidence type="ECO:0000259" key="11">
    <source>
        <dbReference type="PROSITE" id="PS50110"/>
    </source>
</evidence>
<keyword evidence="6 14" id="KW-0418">Kinase</keyword>
<evidence type="ECO:0000259" key="12">
    <source>
        <dbReference type="PROSITE" id="PS50112"/>
    </source>
</evidence>
<dbReference type="PRINTS" id="PR00344">
    <property type="entry name" value="BCTRLSENSOR"/>
</dbReference>
<dbReference type="EMBL" id="AP023213">
    <property type="protein sequence ID" value="BCG45791.1"/>
    <property type="molecule type" value="Genomic_DNA"/>
</dbReference>
<dbReference type="SMART" id="SM00091">
    <property type="entry name" value="PAS"/>
    <property type="match status" value="1"/>
</dbReference>
<dbReference type="InterPro" id="IPR001789">
    <property type="entry name" value="Sig_transdc_resp-reg_receiver"/>
</dbReference>
<evidence type="ECO:0000313" key="15">
    <source>
        <dbReference type="Proteomes" id="UP000515472"/>
    </source>
</evidence>
<keyword evidence="15" id="KW-1185">Reference proteome</keyword>
<dbReference type="Gene3D" id="1.10.287.130">
    <property type="match status" value="1"/>
</dbReference>
<dbReference type="InterPro" id="IPR004358">
    <property type="entry name" value="Sig_transdc_His_kin-like_C"/>
</dbReference>
<protein>
    <recommendedName>
        <fullName evidence="2">histidine kinase</fullName>
        <ecNumber evidence="2">2.7.13.3</ecNumber>
    </recommendedName>
</protein>
<dbReference type="SUPFAM" id="SSF47384">
    <property type="entry name" value="Homodimeric domain of signal transducing histidine kinase"/>
    <property type="match status" value="1"/>
</dbReference>
<evidence type="ECO:0000256" key="7">
    <source>
        <dbReference type="ARBA" id="ARBA00022840"/>
    </source>
</evidence>
<dbReference type="InterPro" id="IPR000014">
    <property type="entry name" value="PAS"/>
</dbReference>
<dbReference type="InterPro" id="IPR003594">
    <property type="entry name" value="HATPase_dom"/>
</dbReference>
<dbReference type="CDD" id="cd00130">
    <property type="entry name" value="PAS"/>
    <property type="match status" value="1"/>
</dbReference>
<dbReference type="NCBIfam" id="TIGR00229">
    <property type="entry name" value="sensory_box"/>
    <property type="match status" value="1"/>
</dbReference>
<evidence type="ECO:0000256" key="9">
    <source>
        <dbReference type="PROSITE-ProRule" id="PRU00169"/>
    </source>
</evidence>
<dbReference type="Pfam" id="PF08448">
    <property type="entry name" value="PAS_4"/>
    <property type="match status" value="1"/>
</dbReference>
<dbReference type="Pfam" id="PF00072">
    <property type="entry name" value="Response_reg"/>
    <property type="match status" value="1"/>
</dbReference>